<dbReference type="InParanoid" id="Q54F13"/>
<evidence type="ECO:0000313" key="2">
    <source>
        <dbReference type="EMBL" id="EAL61869.1"/>
    </source>
</evidence>
<dbReference type="HOGENOM" id="CLU_938208_0_0_1"/>
<dbReference type="KEGG" id="ddi:DDB_G0291171"/>
<proteinExistence type="predicted"/>
<sequence>MRILIFLIILILIINITNGSDEEYFTVRKDLRKCATCGGYFFKRINSDEKEMHVTGLSLINANLKPNKMEDEKNVIISGDITLTDKDQGFYSFFLKGIHHRMVLPPSDDNKSNSKNLKNSTSESYGFISNSGTTCIQAKGCPIYKFSKINTNETTNFATYTEPYTSCVPLLDKDWFSSRLIKTDTSFYVGSIVLGSISKGELTISSIFVNTEDPALPCPENPSCPGGKIQTFTRSVNRCPIFNKCVNRGVCHLGIPHCPVGYTSYSLQSAPNGCLKYYCDPDSLPNPSTVLGP</sequence>
<keyword evidence="3" id="KW-1185">Reference proteome</keyword>
<protein>
    <submittedName>
        <fullName evidence="2">Uncharacterized protein</fullName>
    </submittedName>
</protein>
<dbReference type="OMA" id="NTPINSY"/>
<reference evidence="2 3" key="1">
    <citation type="journal article" date="2005" name="Nature">
        <title>The genome of the social amoeba Dictyostelium discoideum.</title>
        <authorList>
            <consortium name="The Dictyostelium discoideum Sequencing Consortium"/>
            <person name="Eichinger L."/>
            <person name="Pachebat J.A."/>
            <person name="Glockner G."/>
            <person name="Rajandream M.A."/>
            <person name="Sucgang R."/>
            <person name="Berriman M."/>
            <person name="Song J."/>
            <person name="Olsen R."/>
            <person name="Szafranski K."/>
            <person name="Xu Q."/>
            <person name="Tunggal B."/>
            <person name="Kummerfeld S."/>
            <person name="Madera M."/>
            <person name="Konfortov B.A."/>
            <person name="Rivero F."/>
            <person name="Bankier A.T."/>
            <person name="Lehmann R."/>
            <person name="Hamlin N."/>
            <person name="Davies R."/>
            <person name="Gaudet P."/>
            <person name="Fey P."/>
            <person name="Pilcher K."/>
            <person name="Chen G."/>
            <person name="Saunders D."/>
            <person name="Sodergren E."/>
            <person name="Davis P."/>
            <person name="Kerhornou A."/>
            <person name="Nie X."/>
            <person name="Hall N."/>
            <person name="Anjard C."/>
            <person name="Hemphill L."/>
            <person name="Bason N."/>
            <person name="Farbrother P."/>
            <person name="Desany B."/>
            <person name="Just E."/>
            <person name="Morio T."/>
            <person name="Rost R."/>
            <person name="Churcher C."/>
            <person name="Cooper J."/>
            <person name="Haydock S."/>
            <person name="van Driessche N."/>
            <person name="Cronin A."/>
            <person name="Goodhead I."/>
            <person name="Muzny D."/>
            <person name="Mourier T."/>
            <person name="Pain A."/>
            <person name="Lu M."/>
            <person name="Harper D."/>
            <person name="Lindsay R."/>
            <person name="Hauser H."/>
            <person name="James K."/>
            <person name="Quiles M."/>
            <person name="Madan Babu M."/>
            <person name="Saito T."/>
            <person name="Buchrieser C."/>
            <person name="Wardroper A."/>
            <person name="Felder M."/>
            <person name="Thangavelu M."/>
            <person name="Johnson D."/>
            <person name="Knights A."/>
            <person name="Loulseged H."/>
            <person name="Mungall K."/>
            <person name="Oliver K."/>
            <person name="Price C."/>
            <person name="Quail M.A."/>
            <person name="Urushihara H."/>
            <person name="Hernandez J."/>
            <person name="Rabbinowitsch E."/>
            <person name="Steffen D."/>
            <person name="Sanders M."/>
            <person name="Ma J."/>
            <person name="Kohara Y."/>
            <person name="Sharp S."/>
            <person name="Simmonds M."/>
            <person name="Spiegler S."/>
            <person name="Tivey A."/>
            <person name="Sugano S."/>
            <person name="White B."/>
            <person name="Walker D."/>
            <person name="Woodward J."/>
            <person name="Winckler T."/>
            <person name="Tanaka Y."/>
            <person name="Shaulsky G."/>
            <person name="Schleicher M."/>
            <person name="Weinstock G."/>
            <person name="Rosenthal A."/>
            <person name="Cox E.C."/>
            <person name="Chisholm R.L."/>
            <person name="Gibbs R."/>
            <person name="Loomis W.F."/>
            <person name="Platzer M."/>
            <person name="Kay R.R."/>
            <person name="Williams J."/>
            <person name="Dear P.H."/>
            <person name="Noegel A.A."/>
            <person name="Barrell B."/>
            <person name="Kuspa A."/>
        </authorList>
    </citation>
    <scope>NUCLEOTIDE SEQUENCE [LARGE SCALE GENOMIC DNA]</scope>
    <source>
        <strain evidence="2 3">AX4</strain>
    </source>
</reference>
<comment type="caution">
    <text evidence="2">The sequence shown here is derived from an EMBL/GenBank/DDBJ whole genome shotgun (WGS) entry which is preliminary data.</text>
</comment>
<dbReference type="PANTHER" id="PTHR34411:SF1">
    <property type="entry name" value="DUF6748 DOMAIN-CONTAINING PROTEIN"/>
    <property type="match status" value="1"/>
</dbReference>
<dbReference type="GeneID" id="8628025"/>
<dbReference type="RefSeq" id="XP_635377.1">
    <property type="nucleotide sequence ID" value="XM_630285.1"/>
</dbReference>
<dbReference type="FunCoup" id="Q54F13">
    <property type="interactions" value="877"/>
</dbReference>
<dbReference type="PaxDb" id="44689-DDB0189292"/>
<name>Q54F13_DICDI</name>
<accession>Q54F13</accession>
<dbReference type="AlphaFoldDB" id="Q54F13"/>
<organism evidence="2 3">
    <name type="scientific">Dictyostelium discoideum</name>
    <name type="common">Social amoeba</name>
    <dbReference type="NCBI Taxonomy" id="44689"/>
    <lineage>
        <taxon>Eukaryota</taxon>
        <taxon>Amoebozoa</taxon>
        <taxon>Evosea</taxon>
        <taxon>Eumycetozoa</taxon>
        <taxon>Dictyostelia</taxon>
        <taxon>Dictyosteliales</taxon>
        <taxon>Dictyosteliaceae</taxon>
        <taxon>Dictyostelium</taxon>
    </lineage>
</organism>
<dbReference type="InterPro" id="IPR040405">
    <property type="entry name" value="DDB_G0275255-like"/>
</dbReference>
<gene>
    <name evidence="2" type="ORF">DDB_G0291171</name>
</gene>
<dbReference type="EMBL" id="AAFI02000175">
    <property type="protein sequence ID" value="EAL61869.1"/>
    <property type="molecule type" value="Genomic_DNA"/>
</dbReference>
<keyword evidence="1" id="KW-0732">Signal</keyword>
<dbReference type="VEuPathDB" id="AmoebaDB:DDB_G0291171"/>
<feature type="chain" id="PRO_5004249012" evidence="1">
    <location>
        <begin position="20"/>
        <end position="293"/>
    </location>
</feature>
<dbReference type="dictyBase" id="DDB_G0291171"/>
<dbReference type="Proteomes" id="UP000002195">
    <property type="component" value="Unassembled WGS sequence"/>
</dbReference>
<evidence type="ECO:0000256" key="1">
    <source>
        <dbReference type="SAM" id="SignalP"/>
    </source>
</evidence>
<feature type="signal peptide" evidence="1">
    <location>
        <begin position="1"/>
        <end position="19"/>
    </location>
</feature>
<dbReference type="PANTHER" id="PTHR34411">
    <property type="entry name" value="DUF6748 DOMAIN-CONTAINING PROTEIN-RELATED"/>
    <property type="match status" value="1"/>
</dbReference>
<dbReference type="PhylomeDB" id="Q54F13"/>
<evidence type="ECO:0000313" key="3">
    <source>
        <dbReference type="Proteomes" id="UP000002195"/>
    </source>
</evidence>
<dbReference type="STRING" id="44689.Q54F13"/>